<dbReference type="PANTHER" id="PTHR31048">
    <property type="entry name" value="OS03G0233200 PROTEIN"/>
    <property type="match status" value="1"/>
</dbReference>
<dbReference type="InterPro" id="IPR017949">
    <property type="entry name" value="Thaumatin_CS"/>
</dbReference>
<evidence type="ECO:0000256" key="2">
    <source>
        <dbReference type="PIRSR" id="PIRSR002703-1"/>
    </source>
</evidence>
<evidence type="ECO:0000313" key="4">
    <source>
        <dbReference type="EMBL" id="PNT62882.1"/>
    </source>
</evidence>
<evidence type="ECO:0000313" key="6">
    <source>
        <dbReference type="Proteomes" id="UP000008810"/>
    </source>
</evidence>
<protein>
    <recommendedName>
        <fullName evidence="7">Thaumatin-like protein</fullName>
    </recommendedName>
</protein>
<keyword evidence="1" id="KW-0611">Plant defense</keyword>
<dbReference type="Proteomes" id="UP000008810">
    <property type="component" value="Chromosome 4"/>
</dbReference>
<dbReference type="Gramene" id="PNT62882">
    <property type="protein sequence ID" value="PNT62882"/>
    <property type="gene ID" value="BRADI_4g09220v3"/>
</dbReference>
<proteinExistence type="predicted"/>
<organism evidence="4">
    <name type="scientific">Brachypodium distachyon</name>
    <name type="common">Purple false brome</name>
    <name type="synonym">Trachynia distachya</name>
    <dbReference type="NCBI Taxonomy" id="15368"/>
    <lineage>
        <taxon>Eukaryota</taxon>
        <taxon>Viridiplantae</taxon>
        <taxon>Streptophyta</taxon>
        <taxon>Embryophyta</taxon>
        <taxon>Tracheophyta</taxon>
        <taxon>Spermatophyta</taxon>
        <taxon>Magnoliopsida</taxon>
        <taxon>Liliopsida</taxon>
        <taxon>Poales</taxon>
        <taxon>Poaceae</taxon>
        <taxon>BOP clade</taxon>
        <taxon>Pooideae</taxon>
        <taxon>Stipodae</taxon>
        <taxon>Brachypodieae</taxon>
        <taxon>Brachypodium</taxon>
    </lineage>
</organism>
<gene>
    <name evidence="5" type="primary">LOC100837918</name>
    <name evidence="4" type="ORF">BRADI_4g09220v3</name>
</gene>
<name>A0A2K2CLH7_BRADI</name>
<dbReference type="AlphaFoldDB" id="A0A2K2CLH7"/>
<dbReference type="PROSITE" id="PS00316">
    <property type="entry name" value="THAUMATIN_1"/>
    <property type="match status" value="1"/>
</dbReference>
<reference evidence="4 5" key="1">
    <citation type="journal article" date="2010" name="Nature">
        <title>Genome sequencing and analysis of the model grass Brachypodium distachyon.</title>
        <authorList>
            <consortium name="International Brachypodium Initiative"/>
        </authorList>
    </citation>
    <scope>NUCLEOTIDE SEQUENCE [LARGE SCALE GENOMIC DNA]</scope>
    <source>
        <strain evidence="4 5">Bd21</strain>
    </source>
</reference>
<dbReference type="InterPro" id="IPR001938">
    <property type="entry name" value="Thaumatin"/>
</dbReference>
<dbReference type="CDD" id="cd09217">
    <property type="entry name" value="TLP-P"/>
    <property type="match status" value="1"/>
</dbReference>
<reference evidence="4" key="2">
    <citation type="submission" date="2017-06" db="EMBL/GenBank/DDBJ databases">
        <title>WGS assembly of Brachypodium distachyon.</title>
        <authorList>
            <consortium name="The International Brachypodium Initiative"/>
            <person name="Lucas S."/>
            <person name="Harmon-Smith M."/>
            <person name="Lail K."/>
            <person name="Tice H."/>
            <person name="Grimwood J."/>
            <person name="Bruce D."/>
            <person name="Barry K."/>
            <person name="Shu S."/>
            <person name="Lindquist E."/>
            <person name="Wang M."/>
            <person name="Pitluck S."/>
            <person name="Vogel J.P."/>
            <person name="Garvin D.F."/>
            <person name="Mockler T.C."/>
            <person name="Schmutz J."/>
            <person name="Rokhsar D."/>
            <person name="Bevan M.W."/>
        </authorList>
    </citation>
    <scope>NUCLEOTIDE SEQUENCE</scope>
    <source>
        <strain evidence="4">Bd21</strain>
    </source>
</reference>
<dbReference type="OrthoDB" id="622371at2759"/>
<evidence type="ECO:0008006" key="7">
    <source>
        <dbReference type="Google" id="ProtNLM"/>
    </source>
</evidence>
<dbReference type="PIRSF" id="PIRSF002703">
    <property type="entry name" value="Thaumatin"/>
    <property type="match status" value="1"/>
</dbReference>
<feature type="chain" id="PRO_5043158531" description="Thaumatin-like protein" evidence="3">
    <location>
        <begin position="28"/>
        <end position="177"/>
    </location>
</feature>
<sequence>MHSKMSSSAGHFLLLLLLVGATSRAAATTFTITNRCAYTVWPAAIPVGGGARLDPGQTWYLNVPGGTSAARIWPRTGCDFRNGRGSCRTGDCGGAMYCGLSGQPPTTLAEFTLTGDMDYYDISVIDGFNVPMNFSCSSGNALRCSDGGCGDAYHQPNDVKTHACGGGNRNFRITFCP</sequence>
<evidence type="ECO:0000256" key="1">
    <source>
        <dbReference type="ARBA" id="ARBA00022821"/>
    </source>
</evidence>
<dbReference type="GO" id="GO:0006952">
    <property type="term" value="P:defense response"/>
    <property type="evidence" value="ECO:0000318"/>
    <property type="project" value="GO_Central"/>
</dbReference>
<dbReference type="RefSeq" id="XP_003577201.1">
    <property type="nucleotide sequence ID" value="XM_003577153.4"/>
</dbReference>
<accession>A0A2K2CLH7</accession>
<dbReference type="EnsemblPlants" id="PNT62882">
    <property type="protein sequence ID" value="PNT62882"/>
    <property type="gene ID" value="BRADI_4g09220v3"/>
</dbReference>
<feature type="disulfide bond" evidence="2">
    <location>
        <begin position="92"/>
        <end position="98"/>
    </location>
</feature>
<dbReference type="EMBL" id="CM000883">
    <property type="protein sequence ID" value="PNT62882.1"/>
    <property type="molecule type" value="Genomic_DNA"/>
</dbReference>
<keyword evidence="3" id="KW-0732">Signal</keyword>
<feature type="signal peptide" evidence="3">
    <location>
        <begin position="1"/>
        <end position="27"/>
    </location>
</feature>
<dbReference type="Gene3D" id="2.60.110.10">
    <property type="entry name" value="Thaumatin"/>
    <property type="match status" value="1"/>
</dbReference>
<evidence type="ECO:0000313" key="5">
    <source>
        <dbReference type="EnsemblPlants" id="PNT62882"/>
    </source>
</evidence>
<dbReference type="PRINTS" id="PR00347">
    <property type="entry name" value="THAUMATIN"/>
</dbReference>
<dbReference type="InterPro" id="IPR037176">
    <property type="entry name" value="Osmotin/thaumatin-like_sf"/>
</dbReference>
<evidence type="ECO:0000256" key="3">
    <source>
        <dbReference type="SAM" id="SignalP"/>
    </source>
</evidence>
<dbReference type="PROSITE" id="PS51367">
    <property type="entry name" value="THAUMATIN_2"/>
    <property type="match status" value="1"/>
</dbReference>
<dbReference type="SUPFAM" id="SSF49870">
    <property type="entry name" value="Osmotin, thaumatin-like protein"/>
    <property type="match status" value="1"/>
</dbReference>
<keyword evidence="6" id="KW-1185">Reference proteome</keyword>
<dbReference type="KEGG" id="bdi:100837918"/>
<feature type="disulfide bond" evidence="2">
    <location>
        <begin position="78"/>
        <end position="87"/>
    </location>
</feature>
<dbReference type="SMART" id="SM00205">
    <property type="entry name" value="THN"/>
    <property type="match status" value="1"/>
</dbReference>
<keyword evidence="2" id="KW-1015">Disulfide bond</keyword>
<dbReference type="GeneID" id="100837918"/>
<dbReference type="Pfam" id="PF00314">
    <property type="entry name" value="Thaumatin"/>
    <property type="match status" value="1"/>
</dbReference>
<reference evidence="5" key="3">
    <citation type="submission" date="2018-08" db="UniProtKB">
        <authorList>
            <consortium name="EnsemblPlants"/>
        </authorList>
    </citation>
    <scope>IDENTIFICATION</scope>
    <source>
        <strain evidence="5">cv. Bd21</strain>
    </source>
</reference>